<feature type="transmembrane region" description="Helical" evidence="6">
    <location>
        <begin position="311"/>
        <end position="330"/>
    </location>
</feature>
<feature type="compositionally biased region" description="Low complexity" evidence="5">
    <location>
        <begin position="36"/>
        <end position="49"/>
    </location>
</feature>
<evidence type="ECO:0000256" key="4">
    <source>
        <dbReference type="ARBA" id="ARBA00023136"/>
    </source>
</evidence>
<dbReference type="PROSITE" id="PS50850">
    <property type="entry name" value="MFS"/>
    <property type="match status" value="1"/>
</dbReference>
<feature type="compositionally biased region" description="Acidic residues" evidence="5">
    <location>
        <begin position="617"/>
        <end position="629"/>
    </location>
</feature>
<evidence type="ECO:0000256" key="1">
    <source>
        <dbReference type="ARBA" id="ARBA00004141"/>
    </source>
</evidence>
<name>A0A9W9P6F0_9EURO</name>
<dbReference type="GO" id="GO:0005886">
    <property type="term" value="C:plasma membrane"/>
    <property type="evidence" value="ECO:0007669"/>
    <property type="project" value="TreeGrafter"/>
</dbReference>
<dbReference type="FunFam" id="1.20.1720.10:FF:000012">
    <property type="entry name" value="MFS toxin efflux pump (AflT)"/>
    <property type="match status" value="1"/>
</dbReference>
<keyword evidence="2 6" id="KW-0812">Transmembrane</keyword>
<feature type="transmembrane region" description="Helical" evidence="6">
    <location>
        <begin position="579"/>
        <end position="600"/>
    </location>
</feature>
<proteinExistence type="predicted"/>
<dbReference type="Gene3D" id="1.20.1250.20">
    <property type="entry name" value="MFS general substrate transporter like domains"/>
    <property type="match status" value="2"/>
</dbReference>
<feature type="transmembrane region" description="Helical" evidence="6">
    <location>
        <begin position="336"/>
        <end position="362"/>
    </location>
</feature>
<dbReference type="Proteomes" id="UP001150941">
    <property type="component" value="Unassembled WGS sequence"/>
</dbReference>
<dbReference type="AlphaFoldDB" id="A0A9W9P6F0"/>
<feature type="transmembrane region" description="Helical" evidence="6">
    <location>
        <begin position="270"/>
        <end position="290"/>
    </location>
</feature>
<feature type="transmembrane region" description="Helical" evidence="6">
    <location>
        <begin position="211"/>
        <end position="232"/>
    </location>
</feature>
<protein>
    <submittedName>
        <fullName evidence="8">Mfs aflatoxin efflux</fullName>
    </submittedName>
</protein>
<reference evidence="8" key="2">
    <citation type="journal article" date="2023" name="IMA Fungus">
        <title>Comparative genomic study of the Penicillium genus elucidates a diverse pangenome and 15 lateral gene transfer events.</title>
        <authorList>
            <person name="Petersen C."/>
            <person name="Sorensen T."/>
            <person name="Nielsen M.R."/>
            <person name="Sondergaard T.E."/>
            <person name="Sorensen J.L."/>
            <person name="Fitzpatrick D.A."/>
            <person name="Frisvad J.C."/>
            <person name="Nielsen K.L."/>
        </authorList>
    </citation>
    <scope>NUCLEOTIDE SEQUENCE</scope>
    <source>
        <strain evidence="8">IBT 19713</strain>
    </source>
</reference>
<evidence type="ECO:0000256" key="6">
    <source>
        <dbReference type="SAM" id="Phobius"/>
    </source>
</evidence>
<feature type="domain" description="Major facilitator superfamily (MFS) profile" evidence="7">
    <location>
        <begin position="117"/>
        <end position="603"/>
    </location>
</feature>
<evidence type="ECO:0000256" key="2">
    <source>
        <dbReference type="ARBA" id="ARBA00022692"/>
    </source>
</evidence>
<dbReference type="OrthoDB" id="10021397at2759"/>
<feature type="transmembrane region" description="Helical" evidence="6">
    <location>
        <begin position="416"/>
        <end position="437"/>
    </location>
</feature>
<dbReference type="PANTHER" id="PTHR23501">
    <property type="entry name" value="MAJOR FACILITATOR SUPERFAMILY"/>
    <property type="match status" value="1"/>
</dbReference>
<keyword evidence="4 6" id="KW-0472">Membrane</keyword>
<dbReference type="Pfam" id="PF07690">
    <property type="entry name" value="MFS_1"/>
    <property type="match status" value="1"/>
</dbReference>
<comment type="caution">
    <text evidence="8">The sequence shown here is derived from an EMBL/GenBank/DDBJ whole genome shotgun (WGS) entry which is preliminary data.</text>
</comment>
<accession>A0A9W9P6F0</accession>
<comment type="subcellular location">
    <subcellularLocation>
        <location evidence="1">Membrane</location>
        <topology evidence="1">Multi-pass membrane protein</topology>
    </subcellularLocation>
</comment>
<dbReference type="GO" id="GO:0022857">
    <property type="term" value="F:transmembrane transporter activity"/>
    <property type="evidence" value="ECO:0007669"/>
    <property type="project" value="InterPro"/>
</dbReference>
<evidence type="ECO:0000256" key="3">
    <source>
        <dbReference type="ARBA" id="ARBA00022989"/>
    </source>
</evidence>
<dbReference type="SUPFAM" id="SSF103473">
    <property type="entry name" value="MFS general substrate transporter"/>
    <property type="match status" value="1"/>
</dbReference>
<dbReference type="InterPro" id="IPR020846">
    <property type="entry name" value="MFS_dom"/>
</dbReference>
<evidence type="ECO:0000256" key="5">
    <source>
        <dbReference type="SAM" id="MobiDB-lite"/>
    </source>
</evidence>
<organism evidence="8 9">
    <name type="scientific">Penicillium chermesinum</name>
    <dbReference type="NCBI Taxonomy" id="63820"/>
    <lineage>
        <taxon>Eukaryota</taxon>
        <taxon>Fungi</taxon>
        <taxon>Dikarya</taxon>
        <taxon>Ascomycota</taxon>
        <taxon>Pezizomycotina</taxon>
        <taxon>Eurotiomycetes</taxon>
        <taxon>Eurotiomycetidae</taxon>
        <taxon>Eurotiales</taxon>
        <taxon>Aspergillaceae</taxon>
        <taxon>Penicillium</taxon>
    </lineage>
</organism>
<feature type="region of interest" description="Disordered" evidence="5">
    <location>
        <begin position="609"/>
        <end position="634"/>
    </location>
</feature>
<feature type="compositionally biased region" description="Low complexity" evidence="5">
    <location>
        <begin position="84"/>
        <end position="97"/>
    </location>
</feature>
<dbReference type="FunFam" id="1.20.1250.20:FF:000196">
    <property type="entry name" value="MFS toxin efflux pump (AflT)"/>
    <property type="match status" value="1"/>
</dbReference>
<dbReference type="PANTHER" id="PTHR23501:SF153">
    <property type="entry name" value="AFLATOXIN EFFLUX PUMP, PUTATIVE-RELATED"/>
    <property type="match status" value="1"/>
</dbReference>
<feature type="transmembrane region" description="Helical" evidence="6">
    <location>
        <begin position="114"/>
        <end position="132"/>
    </location>
</feature>
<feature type="transmembrane region" description="Helical" evidence="6">
    <location>
        <begin position="446"/>
        <end position="468"/>
    </location>
</feature>
<feature type="transmembrane region" description="Helical" evidence="6">
    <location>
        <begin position="239"/>
        <end position="258"/>
    </location>
</feature>
<feature type="transmembrane region" description="Helical" evidence="6">
    <location>
        <begin position="383"/>
        <end position="404"/>
    </location>
</feature>
<dbReference type="InterPro" id="IPR036259">
    <property type="entry name" value="MFS_trans_sf"/>
</dbReference>
<evidence type="ECO:0000313" key="9">
    <source>
        <dbReference type="Proteomes" id="UP001150941"/>
    </source>
</evidence>
<dbReference type="EMBL" id="JAPQKS010000003">
    <property type="protein sequence ID" value="KAJ5238406.1"/>
    <property type="molecule type" value="Genomic_DNA"/>
</dbReference>
<keyword evidence="9" id="KW-1185">Reference proteome</keyword>
<gene>
    <name evidence="8" type="ORF">N7468_003025</name>
</gene>
<evidence type="ECO:0000259" key="7">
    <source>
        <dbReference type="PROSITE" id="PS50850"/>
    </source>
</evidence>
<feature type="transmembrane region" description="Helical" evidence="6">
    <location>
        <begin position="182"/>
        <end position="205"/>
    </location>
</feature>
<dbReference type="GeneID" id="83199625"/>
<feature type="compositionally biased region" description="Basic and acidic residues" evidence="5">
    <location>
        <begin position="71"/>
        <end position="82"/>
    </location>
</feature>
<evidence type="ECO:0000313" key="8">
    <source>
        <dbReference type="EMBL" id="KAJ5238406.1"/>
    </source>
</evidence>
<reference evidence="8" key="1">
    <citation type="submission" date="2022-11" db="EMBL/GenBank/DDBJ databases">
        <authorList>
            <person name="Petersen C."/>
        </authorList>
    </citation>
    <scope>NUCLEOTIDE SEQUENCE</scope>
    <source>
        <strain evidence="8">IBT 19713</strain>
    </source>
</reference>
<dbReference type="InterPro" id="IPR011701">
    <property type="entry name" value="MFS"/>
</dbReference>
<feature type="region of interest" description="Disordered" evidence="5">
    <location>
        <begin position="1"/>
        <end position="100"/>
    </location>
</feature>
<keyword evidence="3 6" id="KW-1133">Transmembrane helix</keyword>
<dbReference type="RefSeq" id="XP_058331325.1">
    <property type="nucleotide sequence ID" value="XM_058472322.1"/>
</dbReference>
<dbReference type="CDD" id="cd17502">
    <property type="entry name" value="MFS_Azr1_MDR_like"/>
    <property type="match status" value="1"/>
</dbReference>
<sequence>MAQKIAESDVEAQSNHLGSILTPRVSPVPFTMDGLSRTTSRTTSRTSRTAVSEDTENERVDSRVRMSYVEPDDKTNSHHMVETSKSNSPDDMSPPDDGNTAIEETYRKSSGTRIILLLSSVFASSFLVGLDRNILSTAIPKITDEFNSTNDVGWYSSAFTLTCCASQLLVGKFYTFYSVKTVYLISVLLLEVGSAVSGSAASSIALIIGRAIAGLGASGIYAGCVVCIMYTIPLEKRPILQSLSMAIVSIASIAGPLIGGSLTSKVSWRWCFYINLPLGGTVVIVMFFCMKMPDREETKLHWKEKIMSLDLLGTPVMMAWVICLLLALAWGGQTMAWSSAVIIVLFVLTGVFLCAFIAIQALTPKTATIAPRILKQRSVISSCWTAIFYGGTQTVIATYIPMWFQTINSDTAITSGVRMLPTIIAAIVASILFGFLVQKIGYYTPFAIFGSCLTSIGAGLLTTVYVSMKEPNWIGYQILLGFGQGLCSSAPNLAVQAVLPTKDVPLGSSLVIFVQLLGSTVFASAGENIFYSQLISHLTRVPGFTKGMATSSGATTLIDVLPVNSRPQALTGYNEALRSVFYCMLALACLTILGTVTMEWKSILKKPAKSPAAPEEGQAEEQGETDGIEGVEIRLRPHPRTDRVMLSVATSVLSDSAVIA</sequence>
<feature type="transmembrane region" description="Helical" evidence="6">
    <location>
        <begin position="506"/>
        <end position="525"/>
    </location>
</feature>
<feature type="transmembrane region" description="Helical" evidence="6">
    <location>
        <begin position="152"/>
        <end position="170"/>
    </location>
</feature>